<protein>
    <submittedName>
        <fullName evidence="6">Response regulator</fullName>
    </submittedName>
</protein>
<dbReference type="Pfam" id="PF00072">
    <property type="entry name" value="Response_reg"/>
    <property type="match status" value="1"/>
</dbReference>
<dbReference type="InterPro" id="IPR039420">
    <property type="entry name" value="WalR-like"/>
</dbReference>
<dbReference type="EMBL" id="CP045121">
    <property type="protein sequence ID" value="QIN79687.1"/>
    <property type="molecule type" value="Genomic_DNA"/>
</dbReference>
<dbReference type="PROSITE" id="PS50110">
    <property type="entry name" value="RESPONSE_REGULATORY"/>
    <property type="match status" value="1"/>
</dbReference>
<sequence length="249" mass="27167">MNPLTNGVTVLVAHVYHGGGMQGRREANPIRVLLADDHKMFREGIAGILANYAGMQVVGQTNNDEGAVEMARRLKPDVVLMQVQMPIPRARENLRIMREASDPAPKIVVVTMIEDPRDVKELMDLGVSAYVVKSASAEHLIAAVRAAILDPKSKNVVVGMPLGMLEEADEGSGGVLSARELEILLLAARGMGNRQIAKALHLAEGTVKRHLANTYKKMDVRSRGEATRMALFEDWITIQEVTDESDAAR</sequence>
<dbReference type="PANTHER" id="PTHR43214">
    <property type="entry name" value="TWO-COMPONENT RESPONSE REGULATOR"/>
    <property type="match status" value="1"/>
</dbReference>
<dbReference type="AlphaFoldDB" id="A0A6G8Q014"/>
<dbReference type="PANTHER" id="PTHR43214:SF42">
    <property type="entry name" value="TRANSCRIPTIONAL REGULATORY PROTEIN DESR"/>
    <property type="match status" value="1"/>
</dbReference>
<dbReference type="InterPro" id="IPR058245">
    <property type="entry name" value="NreC/VraR/RcsB-like_REC"/>
</dbReference>
<dbReference type="InterPro" id="IPR000792">
    <property type="entry name" value="Tscrpt_reg_LuxR_C"/>
</dbReference>
<name>A0A6G8Q014_9ACTN</name>
<dbReference type="InterPro" id="IPR001789">
    <property type="entry name" value="Sig_transdc_resp-reg_receiver"/>
</dbReference>
<dbReference type="Proteomes" id="UP000502706">
    <property type="component" value="Chromosome"/>
</dbReference>
<dbReference type="InterPro" id="IPR016032">
    <property type="entry name" value="Sig_transdc_resp-reg_C-effctor"/>
</dbReference>
<dbReference type="SUPFAM" id="SSF46894">
    <property type="entry name" value="C-terminal effector domain of the bipartite response regulators"/>
    <property type="match status" value="1"/>
</dbReference>
<dbReference type="KEGG" id="rmar:GBA65_15410"/>
<keyword evidence="7" id="KW-1185">Reference proteome</keyword>
<evidence type="ECO:0000256" key="2">
    <source>
        <dbReference type="ARBA" id="ARBA00023125"/>
    </source>
</evidence>
<dbReference type="GO" id="GO:0000160">
    <property type="term" value="P:phosphorelay signal transduction system"/>
    <property type="evidence" value="ECO:0007669"/>
    <property type="project" value="InterPro"/>
</dbReference>
<evidence type="ECO:0000256" key="1">
    <source>
        <dbReference type="ARBA" id="ARBA00022553"/>
    </source>
</evidence>
<evidence type="ECO:0000313" key="7">
    <source>
        <dbReference type="Proteomes" id="UP000502706"/>
    </source>
</evidence>
<evidence type="ECO:0000259" key="5">
    <source>
        <dbReference type="PROSITE" id="PS50110"/>
    </source>
</evidence>
<comment type="caution">
    <text evidence="3">Lacks conserved residue(s) required for the propagation of feature annotation.</text>
</comment>
<dbReference type="SMART" id="SM00448">
    <property type="entry name" value="REC"/>
    <property type="match status" value="1"/>
</dbReference>
<evidence type="ECO:0000256" key="3">
    <source>
        <dbReference type="PROSITE-ProRule" id="PRU00169"/>
    </source>
</evidence>
<dbReference type="SUPFAM" id="SSF52172">
    <property type="entry name" value="CheY-like"/>
    <property type="match status" value="1"/>
</dbReference>
<evidence type="ECO:0000313" key="6">
    <source>
        <dbReference type="EMBL" id="QIN79687.1"/>
    </source>
</evidence>
<dbReference type="Gene3D" id="3.40.50.2300">
    <property type="match status" value="1"/>
</dbReference>
<dbReference type="PROSITE" id="PS00622">
    <property type="entry name" value="HTH_LUXR_1"/>
    <property type="match status" value="1"/>
</dbReference>
<gene>
    <name evidence="6" type="ORF">GBA65_15410</name>
</gene>
<evidence type="ECO:0000259" key="4">
    <source>
        <dbReference type="PROSITE" id="PS50043"/>
    </source>
</evidence>
<dbReference type="GO" id="GO:0003677">
    <property type="term" value="F:DNA binding"/>
    <property type="evidence" value="ECO:0007669"/>
    <property type="project" value="UniProtKB-KW"/>
</dbReference>
<keyword evidence="1" id="KW-0597">Phosphoprotein</keyword>
<dbReference type="CDD" id="cd17535">
    <property type="entry name" value="REC_NarL-like"/>
    <property type="match status" value="1"/>
</dbReference>
<reference evidence="6 7" key="1">
    <citation type="submission" date="2019-10" db="EMBL/GenBank/DDBJ databases">
        <title>Rubrobacter sp nov SCSIO 52915 isolated from a deep-sea sediment in the South China Sea.</title>
        <authorList>
            <person name="Chen R.W."/>
        </authorList>
    </citation>
    <scope>NUCLEOTIDE SEQUENCE [LARGE SCALE GENOMIC DNA]</scope>
    <source>
        <strain evidence="6 7">SCSIO 52915</strain>
    </source>
</reference>
<organism evidence="6 7">
    <name type="scientific">Rubrobacter marinus</name>
    <dbReference type="NCBI Taxonomy" id="2653852"/>
    <lineage>
        <taxon>Bacteria</taxon>
        <taxon>Bacillati</taxon>
        <taxon>Actinomycetota</taxon>
        <taxon>Rubrobacteria</taxon>
        <taxon>Rubrobacterales</taxon>
        <taxon>Rubrobacteraceae</taxon>
        <taxon>Rubrobacter</taxon>
    </lineage>
</organism>
<dbReference type="CDD" id="cd06170">
    <property type="entry name" value="LuxR_C_like"/>
    <property type="match status" value="1"/>
</dbReference>
<dbReference type="SMART" id="SM00421">
    <property type="entry name" value="HTH_LUXR"/>
    <property type="match status" value="1"/>
</dbReference>
<dbReference type="GO" id="GO:0006355">
    <property type="term" value="P:regulation of DNA-templated transcription"/>
    <property type="evidence" value="ECO:0007669"/>
    <property type="project" value="InterPro"/>
</dbReference>
<dbReference type="Pfam" id="PF00196">
    <property type="entry name" value="GerE"/>
    <property type="match status" value="1"/>
</dbReference>
<feature type="domain" description="HTH luxR-type" evidence="4">
    <location>
        <begin position="169"/>
        <end position="234"/>
    </location>
</feature>
<keyword evidence="2" id="KW-0238">DNA-binding</keyword>
<dbReference type="InterPro" id="IPR011006">
    <property type="entry name" value="CheY-like_superfamily"/>
</dbReference>
<feature type="domain" description="Response regulatory" evidence="5">
    <location>
        <begin position="31"/>
        <end position="148"/>
    </location>
</feature>
<accession>A0A6G8Q014</accession>
<dbReference type="PROSITE" id="PS50043">
    <property type="entry name" value="HTH_LUXR_2"/>
    <property type="match status" value="1"/>
</dbReference>
<proteinExistence type="predicted"/>
<dbReference type="PRINTS" id="PR00038">
    <property type="entry name" value="HTHLUXR"/>
</dbReference>